<sequence>MAGNPIVLVSSYPPRLCGIATFTEEAREFIQKANPDREVVVVSHTDGGGEGVYPIMDLRREDWWKTTAEFICKLDPYVVHIEHEYGLYEHYDDRGVGDGNEGFLDLLLALRDYPTVVEPHTVHGRLRDFEADFIYKMCRRAHVVLFKCHYQKWRLDWTFRGRGWRTPRNIMVVPHGARPDKRWGIHEVPALRREFGLDAAGLADHVVGMIGWIQSNKRWDILISMWEEIHEEIQRRTGEDWDLLAAGAMRDPAHRADYEEWKVGIRILADKGIAHYHEFIPRGDEYYKLMAVCDFIVLPSTDETQSGTLARIIALNKPFITTAPMEGLTAQTLESGGGLLFTTKQMLRDHVIRLATDEQLRIQLGENLRRYLDEVVSWEVVARQYNEAYDLARTACLQGRPAELPMEF</sequence>
<gene>
    <name evidence="1" type="ORF">BRCON_1799</name>
</gene>
<reference evidence="1 2" key="1">
    <citation type="submission" date="2018-05" db="EMBL/GenBank/DDBJ databases">
        <title>A metagenomic window into the 2 km-deep terrestrial subsurface aquifer revealed taxonomically and functionally diverse microbial community comprising novel uncultured bacterial lineages.</title>
        <authorList>
            <person name="Kadnikov V.V."/>
            <person name="Mardanov A.V."/>
            <person name="Beletsky A.V."/>
            <person name="Banks D."/>
            <person name="Pimenov N.V."/>
            <person name="Frank Y.A."/>
            <person name="Karnachuk O.V."/>
            <person name="Ravin N.V."/>
        </authorList>
    </citation>
    <scope>NUCLEOTIDE SEQUENCE [LARGE SCALE GENOMIC DNA]</scope>
    <source>
        <strain evidence="1">BY</strain>
    </source>
</reference>
<dbReference type="GO" id="GO:0016740">
    <property type="term" value="F:transferase activity"/>
    <property type="evidence" value="ECO:0007669"/>
    <property type="project" value="UniProtKB-KW"/>
</dbReference>
<organism evidence="1 2">
    <name type="scientific">Sumerlaea chitinivorans</name>
    <dbReference type="NCBI Taxonomy" id="2250252"/>
    <lineage>
        <taxon>Bacteria</taxon>
        <taxon>Candidatus Sumerlaeota</taxon>
        <taxon>Candidatus Sumerlaeia</taxon>
        <taxon>Candidatus Sumerlaeales</taxon>
        <taxon>Candidatus Sumerlaeaceae</taxon>
        <taxon>Candidatus Sumerlaea</taxon>
    </lineage>
</organism>
<dbReference type="Pfam" id="PF13692">
    <property type="entry name" value="Glyco_trans_1_4"/>
    <property type="match status" value="1"/>
</dbReference>
<proteinExistence type="predicted"/>
<name>A0A2Z4Y6G5_SUMC1</name>
<accession>A0A2Z4Y6G5</accession>
<keyword evidence="1" id="KW-0808">Transferase</keyword>
<protein>
    <submittedName>
        <fullName evidence="1">Glycosyltransferase</fullName>
    </submittedName>
</protein>
<dbReference type="Gene3D" id="3.40.50.2000">
    <property type="entry name" value="Glycogen Phosphorylase B"/>
    <property type="match status" value="2"/>
</dbReference>
<dbReference type="KEGG" id="schv:BRCON_1799"/>
<dbReference type="PANTHER" id="PTHR12526">
    <property type="entry name" value="GLYCOSYLTRANSFERASE"/>
    <property type="match status" value="1"/>
</dbReference>
<evidence type="ECO:0000313" key="1">
    <source>
        <dbReference type="EMBL" id="AXA36576.1"/>
    </source>
</evidence>
<dbReference type="SUPFAM" id="SSF53756">
    <property type="entry name" value="UDP-Glycosyltransferase/glycogen phosphorylase"/>
    <property type="match status" value="1"/>
</dbReference>
<evidence type="ECO:0000313" key="2">
    <source>
        <dbReference type="Proteomes" id="UP000262583"/>
    </source>
</evidence>
<dbReference type="AlphaFoldDB" id="A0A2Z4Y6G5"/>
<dbReference type="EMBL" id="CP030759">
    <property type="protein sequence ID" value="AXA36576.1"/>
    <property type="molecule type" value="Genomic_DNA"/>
</dbReference>
<dbReference type="Proteomes" id="UP000262583">
    <property type="component" value="Chromosome"/>
</dbReference>